<dbReference type="Proteomes" id="UP001630127">
    <property type="component" value="Unassembled WGS sequence"/>
</dbReference>
<evidence type="ECO:0000313" key="2">
    <source>
        <dbReference type="Proteomes" id="UP001630127"/>
    </source>
</evidence>
<comment type="caution">
    <text evidence="1">The sequence shown here is derived from an EMBL/GenBank/DDBJ whole genome shotgun (WGS) entry which is preliminary data.</text>
</comment>
<keyword evidence="2" id="KW-1185">Reference proteome</keyword>
<sequence>MEININIVSPKNHEVLSNSTSWETSKNNTIKILDDREFVQVEGEHSGESCNKDRHWNRLKKKSKPSSLENISINSLFSETTPASKMSPKELAEYVNIRYISSSFFLLFFFFF</sequence>
<proteinExistence type="predicted"/>
<evidence type="ECO:0000313" key="1">
    <source>
        <dbReference type="EMBL" id="KAL3524969.1"/>
    </source>
</evidence>
<accession>A0ABD2ZZR2</accession>
<gene>
    <name evidence="1" type="ORF">ACH5RR_013341</name>
</gene>
<protein>
    <submittedName>
        <fullName evidence="1">Uncharacterized protein</fullName>
    </submittedName>
</protein>
<dbReference type="AlphaFoldDB" id="A0ABD2ZZR2"/>
<reference evidence="1 2" key="1">
    <citation type="submission" date="2024-11" db="EMBL/GenBank/DDBJ databases">
        <title>A near-complete genome assembly of Cinchona calisaya.</title>
        <authorList>
            <person name="Lian D.C."/>
            <person name="Zhao X.W."/>
            <person name="Wei L."/>
        </authorList>
    </citation>
    <scope>NUCLEOTIDE SEQUENCE [LARGE SCALE GENOMIC DNA]</scope>
    <source>
        <tissue evidence="1">Nenye</tissue>
    </source>
</reference>
<name>A0ABD2ZZR2_9GENT</name>
<organism evidence="1 2">
    <name type="scientific">Cinchona calisaya</name>
    <dbReference type="NCBI Taxonomy" id="153742"/>
    <lineage>
        <taxon>Eukaryota</taxon>
        <taxon>Viridiplantae</taxon>
        <taxon>Streptophyta</taxon>
        <taxon>Embryophyta</taxon>
        <taxon>Tracheophyta</taxon>
        <taxon>Spermatophyta</taxon>
        <taxon>Magnoliopsida</taxon>
        <taxon>eudicotyledons</taxon>
        <taxon>Gunneridae</taxon>
        <taxon>Pentapetalae</taxon>
        <taxon>asterids</taxon>
        <taxon>lamiids</taxon>
        <taxon>Gentianales</taxon>
        <taxon>Rubiaceae</taxon>
        <taxon>Cinchonoideae</taxon>
        <taxon>Cinchoneae</taxon>
        <taxon>Cinchona</taxon>
    </lineage>
</organism>
<dbReference type="EMBL" id="JBJUIK010000006">
    <property type="protein sequence ID" value="KAL3524969.1"/>
    <property type="molecule type" value="Genomic_DNA"/>
</dbReference>